<reference evidence="3" key="1">
    <citation type="submission" date="2025-08" db="UniProtKB">
        <authorList>
            <consortium name="RefSeq"/>
        </authorList>
    </citation>
    <scope>IDENTIFICATION</scope>
</reference>
<dbReference type="RefSeq" id="XP_008480399.1">
    <property type="nucleotide sequence ID" value="XM_008482177.1"/>
</dbReference>
<sequence>MRAETPELFGNRDTKNPLIQQCLTRCTIVTFPFTTPDGYRITYFAAPKDVDQFDIVALYKVILMIADIRMIEDEFIRGDIFIFNSEGVSGKIVTKVMTPLTKKMLTAAQEAFPQRLASIHVINTNVFGEKTLNFFKMFVKATMKNRMS</sequence>
<evidence type="ECO:0000259" key="1">
    <source>
        <dbReference type="Pfam" id="PF00650"/>
    </source>
</evidence>
<proteinExistence type="predicted"/>
<dbReference type="PANTHER" id="PTHR10174:SF224">
    <property type="entry name" value="RETINOL-BINDING PROTEIN PINTA"/>
    <property type="match status" value="1"/>
</dbReference>
<feature type="domain" description="CRAL-TRIO" evidence="1">
    <location>
        <begin position="49"/>
        <end position="147"/>
    </location>
</feature>
<evidence type="ECO:0000313" key="2">
    <source>
        <dbReference type="Proteomes" id="UP000079169"/>
    </source>
</evidence>
<evidence type="ECO:0000313" key="3">
    <source>
        <dbReference type="RefSeq" id="XP_008480399.1"/>
    </source>
</evidence>
<dbReference type="STRING" id="121845.A0A1S3DF56"/>
<dbReference type="SUPFAM" id="SSF52087">
    <property type="entry name" value="CRAL/TRIO domain"/>
    <property type="match status" value="1"/>
</dbReference>
<dbReference type="GeneID" id="103517155"/>
<dbReference type="PANTHER" id="PTHR10174">
    <property type="entry name" value="ALPHA-TOCOPHEROL TRANSFER PROTEIN-RELATED"/>
    <property type="match status" value="1"/>
</dbReference>
<dbReference type="Pfam" id="PF00650">
    <property type="entry name" value="CRAL_TRIO"/>
    <property type="match status" value="1"/>
</dbReference>
<accession>A0A1S3DF56</accession>
<dbReference type="Gene3D" id="3.40.525.10">
    <property type="entry name" value="CRAL-TRIO lipid binding domain"/>
    <property type="match status" value="1"/>
</dbReference>
<keyword evidence="2" id="KW-1185">Reference proteome</keyword>
<dbReference type="Proteomes" id="UP000079169">
    <property type="component" value="Unplaced"/>
</dbReference>
<name>A0A1S3DF56_DIACI</name>
<dbReference type="AlphaFoldDB" id="A0A1S3DF56"/>
<gene>
    <name evidence="3" type="primary">LOC103517155</name>
</gene>
<dbReference type="PaxDb" id="121845-A0A1S3DF56"/>
<dbReference type="GO" id="GO:1902936">
    <property type="term" value="F:phosphatidylinositol bisphosphate binding"/>
    <property type="evidence" value="ECO:0007669"/>
    <property type="project" value="TreeGrafter"/>
</dbReference>
<dbReference type="InterPro" id="IPR001251">
    <property type="entry name" value="CRAL-TRIO_dom"/>
</dbReference>
<dbReference type="GO" id="GO:0016020">
    <property type="term" value="C:membrane"/>
    <property type="evidence" value="ECO:0007669"/>
    <property type="project" value="TreeGrafter"/>
</dbReference>
<dbReference type="KEGG" id="dci:103517155"/>
<dbReference type="InterPro" id="IPR036865">
    <property type="entry name" value="CRAL-TRIO_dom_sf"/>
</dbReference>
<organism evidence="2 3">
    <name type="scientific">Diaphorina citri</name>
    <name type="common">Asian citrus psyllid</name>
    <dbReference type="NCBI Taxonomy" id="121845"/>
    <lineage>
        <taxon>Eukaryota</taxon>
        <taxon>Metazoa</taxon>
        <taxon>Ecdysozoa</taxon>
        <taxon>Arthropoda</taxon>
        <taxon>Hexapoda</taxon>
        <taxon>Insecta</taxon>
        <taxon>Pterygota</taxon>
        <taxon>Neoptera</taxon>
        <taxon>Paraneoptera</taxon>
        <taxon>Hemiptera</taxon>
        <taxon>Sternorrhyncha</taxon>
        <taxon>Psylloidea</taxon>
        <taxon>Psyllidae</taxon>
        <taxon>Diaphorininae</taxon>
        <taxon>Diaphorina</taxon>
    </lineage>
</organism>
<protein>
    <submittedName>
        <fullName evidence="3">Uncharacterized protein LOC103517155</fullName>
    </submittedName>
</protein>